<evidence type="ECO:0000256" key="4">
    <source>
        <dbReference type="ARBA" id="ARBA00022630"/>
    </source>
</evidence>
<evidence type="ECO:0000313" key="12">
    <source>
        <dbReference type="EMBL" id="CDK30575.1"/>
    </source>
</evidence>
<dbReference type="GO" id="GO:0050660">
    <property type="term" value="F:flavin adenine dinucleotide binding"/>
    <property type="evidence" value="ECO:0007669"/>
    <property type="project" value="UniProtKB-UniRule"/>
</dbReference>
<dbReference type="Gene3D" id="3.50.50.60">
    <property type="entry name" value="FAD/NAD(P)-binding domain"/>
    <property type="match status" value="2"/>
</dbReference>
<keyword evidence="10" id="KW-0963">Cytoplasm</keyword>
<dbReference type="GO" id="GO:0005829">
    <property type="term" value="C:cytosol"/>
    <property type="evidence" value="ECO:0007669"/>
    <property type="project" value="TreeGrafter"/>
</dbReference>
<dbReference type="PANTHER" id="PTHR11806">
    <property type="entry name" value="GLUCOSE INHIBITED DIVISION PROTEIN A"/>
    <property type="match status" value="1"/>
</dbReference>
<keyword evidence="5 10" id="KW-0819">tRNA processing</keyword>
<evidence type="ECO:0000256" key="8">
    <source>
        <dbReference type="ARBA" id="ARBA00025948"/>
    </source>
</evidence>
<dbReference type="PROSITE" id="PS01281">
    <property type="entry name" value="GIDA_2"/>
    <property type="match status" value="1"/>
</dbReference>
<dbReference type="InterPro" id="IPR044920">
    <property type="entry name" value="MnmG_C_subdom_sf"/>
</dbReference>
<keyword evidence="13" id="KW-1185">Reference proteome</keyword>
<comment type="caution">
    <text evidence="10">Lacks conserved residue(s) required for the propagation of feature annotation.</text>
</comment>
<dbReference type="HAMAP" id="MF_00129">
    <property type="entry name" value="MnmG_GidA"/>
    <property type="match status" value="1"/>
</dbReference>
<dbReference type="FunFam" id="3.50.50.60:FF:000002">
    <property type="entry name" value="tRNA uridine 5-carboxymethylaminomethyl modification enzyme MnmG"/>
    <property type="match status" value="1"/>
</dbReference>
<feature type="domain" description="tRNA uridine 5-carboxymethylaminomethyl modification enzyme C-terminal subdomain" evidence="11">
    <location>
        <begin position="531"/>
        <end position="602"/>
    </location>
</feature>
<dbReference type="Pfam" id="PF01134">
    <property type="entry name" value="GIDA"/>
    <property type="match status" value="1"/>
</dbReference>
<comment type="function">
    <text evidence="10">NAD-binding protein involved in the addition of a carboxymethylaminomethyl (cmnm) group at the wobble position (U34) of certain tRNAs, forming tRNA-cmnm(5)s(2)U34.</text>
</comment>
<evidence type="ECO:0000256" key="9">
    <source>
        <dbReference type="ARBA" id="ARBA00031800"/>
    </source>
</evidence>
<dbReference type="OrthoDB" id="9815560at2"/>
<dbReference type="SUPFAM" id="SSF51905">
    <property type="entry name" value="FAD/NAD(P)-binding domain"/>
    <property type="match status" value="1"/>
</dbReference>
<dbReference type="KEGG" id="dpb:BABL1_gene_441"/>
<evidence type="ECO:0000313" key="13">
    <source>
        <dbReference type="Proteomes" id="UP000018769"/>
    </source>
</evidence>
<dbReference type="InterPro" id="IPR040131">
    <property type="entry name" value="MnmG_N"/>
</dbReference>
<keyword evidence="7 10" id="KW-0520">NAD</keyword>
<dbReference type="InterPro" id="IPR036188">
    <property type="entry name" value="FAD/NAD-bd_sf"/>
</dbReference>
<dbReference type="InterPro" id="IPR004416">
    <property type="entry name" value="MnmG"/>
</dbReference>
<dbReference type="GO" id="GO:0030488">
    <property type="term" value="P:tRNA methylation"/>
    <property type="evidence" value="ECO:0007669"/>
    <property type="project" value="TreeGrafter"/>
</dbReference>
<evidence type="ECO:0000259" key="11">
    <source>
        <dbReference type="SMART" id="SM01228"/>
    </source>
</evidence>
<dbReference type="NCBIfam" id="TIGR00136">
    <property type="entry name" value="mnmG_gidA"/>
    <property type="match status" value="1"/>
</dbReference>
<protein>
    <recommendedName>
        <fullName evidence="3 10">tRNA uridine 5-carboxymethylaminomethyl modification enzyme MnmG</fullName>
    </recommendedName>
    <alternativeName>
        <fullName evidence="9 10">Glucose-inhibited division protein A</fullName>
    </alternativeName>
</protein>
<keyword evidence="6 10" id="KW-0274">FAD</keyword>
<dbReference type="PATRIC" id="fig|673862.3.peg.460"/>
<evidence type="ECO:0000256" key="10">
    <source>
        <dbReference type="HAMAP-Rule" id="MF_00129"/>
    </source>
</evidence>
<dbReference type="EMBL" id="HG793133">
    <property type="protein sequence ID" value="CDK30575.1"/>
    <property type="molecule type" value="Genomic_DNA"/>
</dbReference>
<sequence>MNTNKIDNNLISENIFDVIVVGGGHAGIEAAYASSRMGSKTLMITLSIDKIGHMPCNPAIGGIGKSHIVFEISALGGLMPKLCTKSYLQARMLNTRKGPAVQGLRLQIDKERYKILSQEELLKTPNLTIISDMVEELILDNNKVIGIKTRSNKTYKSGAVILTTGTFLRGLIHMGHNNYSAGRQGEEAVQTLSQSIKELGLKMVRLKTGTPPRLLRSSLDLSQLEYQGSDNLDSLFEFTSHQVEHKIGCYITHTNENTHKIIKEHAHLSPIYTGHIKGTPPRYCPSIEDKIARFADKNSHHVFVEPESASNDEIYPNGLSTSLPIEIQEKYIRSIKGFENAIIVRPGYAIEYDAVLPNQLYHTLEVKTVENLFLAGQINGTTGYEEAAGQGIIAGINAHLKINKKEPFILNRNESYIGIMIDDLVTLGIDEPYRMFTSRAERRLLLRQDNVFDRLGDKAYNLGLISNELYQDIQKERALIKDILESLRSNKNHLEIMRLFSQGEVEKVHDKIKEIKPDINYRTLQTISAELLYGPYIKREQKEVEKSQYYQNLEIPDNMSYKNIPGLCRELEQKLTKIKPKNIAQANLIQGMTPAAISLLIFKVREKTK</sequence>
<dbReference type="PANTHER" id="PTHR11806:SF0">
    <property type="entry name" value="PROTEIN MTO1 HOMOLOG, MITOCHONDRIAL"/>
    <property type="match status" value="1"/>
</dbReference>
<evidence type="ECO:0000256" key="1">
    <source>
        <dbReference type="ARBA" id="ARBA00001974"/>
    </source>
</evidence>
<proteinExistence type="inferred from homology"/>
<organism evidence="12 13">
    <name type="scientific">Candidatus Babela massiliensis</name>
    <dbReference type="NCBI Taxonomy" id="673862"/>
    <lineage>
        <taxon>Bacteria</taxon>
        <taxon>Candidatus Babelota</taxon>
        <taxon>Candidatus Babeliae</taxon>
        <taxon>Candidatus Babeliales</taxon>
        <taxon>Candidatus Babeliaceae</taxon>
        <taxon>Candidatus Babela</taxon>
    </lineage>
</organism>
<dbReference type="AlphaFoldDB" id="V6DG87"/>
<comment type="similarity">
    <text evidence="2 10">Belongs to the MnmG family.</text>
</comment>
<dbReference type="PRINTS" id="PR00411">
    <property type="entry name" value="PNDRDTASEI"/>
</dbReference>
<evidence type="ECO:0000256" key="6">
    <source>
        <dbReference type="ARBA" id="ARBA00022827"/>
    </source>
</evidence>
<feature type="binding site" evidence="10">
    <location>
        <begin position="22"/>
        <end position="27"/>
    </location>
    <ligand>
        <name>FAD</name>
        <dbReference type="ChEBI" id="CHEBI:57692"/>
    </ligand>
</feature>
<keyword evidence="4 10" id="KW-0285">Flavoprotein</keyword>
<comment type="subunit">
    <text evidence="8 10">Homodimer. Heterotetramer of two MnmE and two MnmG subunits.</text>
</comment>
<evidence type="ECO:0000256" key="2">
    <source>
        <dbReference type="ARBA" id="ARBA00007653"/>
    </source>
</evidence>
<dbReference type="Pfam" id="PF13932">
    <property type="entry name" value="SAM_GIDA_C"/>
    <property type="match status" value="1"/>
</dbReference>
<reference evidence="12 13" key="1">
    <citation type="journal article" date="2015" name="Biol. Direct">
        <title>Babela massiliensis, a representative of a widespread bacterial phylum with unusual adaptations to parasitism in amoebae.</title>
        <authorList>
            <person name="Pagnier I."/>
            <person name="Yutin N."/>
            <person name="Croce O."/>
            <person name="Makarova K.S."/>
            <person name="Wolf Y.I."/>
            <person name="Benamar S."/>
            <person name="Raoult D."/>
            <person name="Koonin E.V."/>
            <person name="La Scola B."/>
        </authorList>
    </citation>
    <scope>NUCLEOTIDE SEQUENCE [LARGE SCALE GENOMIC DNA]</scope>
    <source>
        <strain evidence="13">BABL1</strain>
    </source>
</reference>
<dbReference type="InterPro" id="IPR047001">
    <property type="entry name" value="MnmG_C_subdom"/>
</dbReference>
<evidence type="ECO:0000256" key="5">
    <source>
        <dbReference type="ARBA" id="ARBA00022694"/>
    </source>
</evidence>
<dbReference type="InterPro" id="IPR020595">
    <property type="entry name" value="MnmG-rel_CS"/>
</dbReference>
<dbReference type="RefSeq" id="WP_023791922.1">
    <property type="nucleotide sequence ID" value="NC_023003.1"/>
</dbReference>
<dbReference type="GO" id="GO:0002098">
    <property type="term" value="P:tRNA wobble uridine modification"/>
    <property type="evidence" value="ECO:0007669"/>
    <property type="project" value="InterPro"/>
</dbReference>
<dbReference type="Gene3D" id="1.10.150.570">
    <property type="entry name" value="GidA associated domain, C-terminal subdomain"/>
    <property type="match status" value="1"/>
</dbReference>
<name>V6DG87_9BACT</name>
<evidence type="ECO:0000256" key="7">
    <source>
        <dbReference type="ARBA" id="ARBA00023027"/>
    </source>
</evidence>
<dbReference type="eggNOG" id="COG0445">
    <property type="taxonomic scope" value="Bacteria"/>
</dbReference>
<comment type="subcellular location">
    <subcellularLocation>
        <location evidence="10">Cytoplasm</location>
    </subcellularLocation>
</comment>
<dbReference type="HOGENOM" id="CLU_007831_2_2_7"/>
<evidence type="ECO:0000256" key="3">
    <source>
        <dbReference type="ARBA" id="ARBA00020461"/>
    </source>
</evidence>
<dbReference type="STRING" id="673862.BABL1_gene_441"/>
<dbReference type="InterPro" id="IPR026904">
    <property type="entry name" value="MnmG_C"/>
</dbReference>
<comment type="cofactor">
    <cofactor evidence="1 10">
        <name>FAD</name>
        <dbReference type="ChEBI" id="CHEBI:57692"/>
    </cofactor>
</comment>
<dbReference type="InterPro" id="IPR002218">
    <property type="entry name" value="MnmG-rel"/>
</dbReference>
<gene>
    <name evidence="10 12" type="primary">mnmG</name>
    <name evidence="10" type="synonym">gidA</name>
    <name evidence="12" type="ORF">BABL1_gene_441</name>
</gene>
<dbReference type="Proteomes" id="UP000018769">
    <property type="component" value="Chromosome I"/>
</dbReference>
<dbReference type="SMART" id="SM01228">
    <property type="entry name" value="GIDA_assoc_3"/>
    <property type="match status" value="1"/>
</dbReference>
<accession>V6DG87</accession>